<feature type="compositionally biased region" description="Low complexity" evidence="1">
    <location>
        <begin position="264"/>
        <end position="275"/>
    </location>
</feature>
<accession>A0R186</accession>
<feature type="compositionally biased region" description="Low complexity" evidence="1">
    <location>
        <begin position="288"/>
        <end position="302"/>
    </location>
</feature>
<dbReference type="KEGG" id="msm:MSMEG_4660"/>
<dbReference type="Proteomes" id="UP000000757">
    <property type="component" value="Chromosome"/>
</dbReference>
<keyword evidence="3" id="KW-1185">Reference proteome</keyword>
<evidence type="ECO:0000313" key="3">
    <source>
        <dbReference type="Proteomes" id="UP000000757"/>
    </source>
</evidence>
<proteinExistence type="predicted"/>
<feature type="region of interest" description="Disordered" evidence="1">
    <location>
        <begin position="259"/>
        <end position="302"/>
    </location>
</feature>
<gene>
    <name evidence="2" type="ordered locus">MSMEG_4660</name>
</gene>
<evidence type="ECO:0000313" key="2">
    <source>
        <dbReference type="EMBL" id="ABK74719.1"/>
    </source>
</evidence>
<evidence type="ECO:0000256" key="1">
    <source>
        <dbReference type="SAM" id="MobiDB-lite"/>
    </source>
</evidence>
<name>A0R186_MYCS2</name>
<protein>
    <submittedName>
        <fullName evidence="2">Uncharacterized protein</fullName>
    </submittedName>
</protein>
<sequence>MYSFECMSVHQLHCGRDGRAHVVVGRVQEASARDETAYRRQRQGFLPGRERLVGICRVAAEQQCRHGRRVHHALHLVDDRQLEPRVGRRRTQRLADVDRLDHGVRGQVVADLAVDPARQERLQHGDQAVRRQRVDGLGARRQRRDRSGIVEVDAAQHLSAVHPGGGGRRRGGACHAVVHLEDRTGEPAAVERREHHLVFQRAEQQEVVEDVGGGQHTVDAGIGQRGAQAVEQVGAAVHRGGPRSDGQCAARGMVGRDDHEPAVAADGRPGGAALPRRGDHAGFGCPEVGDGAVAGADSGSRH</sequence>
<dbReference type="EMBL" id="CP000480">
    <property type="protein sequence ID" value="ABK74719.1"/>
    <property type="molecule type" value="Genomic_DNA"/>
</dbReference>
<organism evidence="2 3">
    <name type="scientific">Mycolicibacterium smegmatis (strain ATCC 700084 / mc(2)155)</name>
    <name type="common">Mycobacterium smegmatis</name>
    <dbReference type="NCBI Taxonomy" id="246196"/>
    <lineage>
        <taxon>Bacteria</taxon>
        <taxon>Bacillati</taxon>
        <taxon>Actinomycetota</taxon>
        <taxon>Actinomycetes</taxon>
        <taxon>Mycobacteriales</taxon>
        <taxon>Mycobacteriaceae</taxon>
        <taxon>Mycolicibacterium</taxon>
    </lineage>
</organism>
<dbReference type="AlphaFoldDB" id="A0R186"/>
<reference evidence="2 3" key="1">
    <citation type="submission" date="2006-10" db="EMBL/GenBank/DDBJ databases">
        <authorList>
            <person name="Fleischmann R.D."/>
            <person name="Dodson R.J."/>
            <person name="Haft D.H."/>
            <person name="Merkel J.S."/>
            <person name="Nelson W.C."/>
            <person name="Fraser C.M."/>
        </authorList>
    </citation>
    <scope>NUCLEOTIDE SEQUENCE [LARGE SCALE GENOMIC DNA]</scope>
    <source>
        <strain evidence="3">ATCC 700084 / mc(2)155</strain>
    </source>
</reference>